<comment type="caution">
    <text evidence="2">The sequence shown here is derived from an EMBL/GenBank/DDBJ whole genome shotgun (WGS) entry which is preliminary data.</text>
</comment>
<evidence type="ECO:0000256" key="1">
    <source>
        <dbReference type="SAM" id="MobiDB-lite"/>
    </source>
</evidence>
<sequence length="237" mass="25845">MPSLRRTSSSPAVRSSPYSSGALAARGNGHRRSSGSETTNRRVLADIEWWRVMDGQRETSPDQESEDRNRGNQDTLVLDVSLGAGIHITVNTGVHSESPLPLPWVTPSVDVSNETSAIGIPLEQFSELSITPHTPTRRHHTLESSSSSVESSPEIGRAPAPIEDFTSGMSDMDIGFFEAPIPLLSSQRRDRYSALSPIFRRPLTFSDCFSALASDDEPTKYADFAISPLSSSPEFLN</sequence>
<dbReference type="AlphaFoldDB" id="A0A8H4QPC2"/>
<feature type="compositionally biased region" description="Low complexity" evidence="1">
    <location>
        <begin position="1"/>
        <end position="20"/>
    </location>
</feature>
<feature type="compositionally biased region" description="Low complexity" evidence="1">
    <location>
        <begin position="143"/>
        <end position="154"/>
    </location>
</feature>
<proteinExistence type="predicted"/>
<organism evidence="2 3">
    <name type="scientific">Agrocybe pediades</name>
    <dbReference type="NCBI Taxonomy" id="84607"/>
    <lineage>
        <taxon>Eukaryota</taxon>
        <taxon>Fungi</taxon>
        <taxon>Dikarya</taxon>
        <taxon>Basidiomycota</taxon>
        <taxon>Agaricomycotina</taxon>
        <taxon>Agaricomycetes</taxon>
        <taxon>Agaricomycetidae</taxon>
        <taxon>Agaricales</taxon>
        <taxon>Agaricineae</taxon>
        <taxon>Strophariaceae</taxon>
        <taxon>Agrocybe</taxon>
    </lineage>
</organism>
<accession>A0A8H4QPC2</accession>
<gene>
    <name evidence="2" type="ORF">D9613_002627</name>
</gene>
<feature type="region of interest" description="Disordered" evidence="1">
    <location>
        <begin position="1"/>
        <end position="40"/>
    </location>
</feature>
<dbReference type="Proteomes" id="UP000521872">
    <property type="component" value="Unassembled WGS sequence"/>
</dbReference>
<evidence type="ECO:0000313" key="2">
    <source>
        <dbReference type="EMBL" id="KAF4614656.1"/>
    </source>
</evidence>
<keyword evidence="3" id="KW-1185">Reference proteome</keyword>
<reference evidence="2 3" key="1">
    <citation type="submission" date="2019-12" db="EMBL/GenBank/DDBJ databases">
        <authorList>
            <person name="Floudas D."/>
            <person name="Bentzer J."/>
            <person name="Ahren D."/>
            <person name="Johansson T."/>
            <person name="Persson P."/>
            <person name="Tunlid A."/>
        </authorList>
    </citation>
    <scope>NUCLEOTIDE SEQUENCE [LARGE SCALE GENOMIC DNA]</scope>
    <source>
        <strain evidence="2 3">CBS 102.39</strain>
    </source>
</reference>
<dbReference type="EMBL" id="JAACJL010000044">
    <property type="protein sequence ID" value="KAF4614656.1"/>
    <property type="molecule type" value="Genomic_DNA"/>
</dbReference>
<protein>
    <submittedName>
        <fullName evidence="2">Uncharacterized protein</fullName>
    </submittedName>
</protein>
<name>A0A8H4QPC2_9AGAR</name>
<feature type="region of interest" description="Disordered" evidence="1">
    <location>
        <begin position="134"/>
        <end position="161"/>
    </location>
</feature>
<evidence type="ECO:0000313" key="3">
    <source>
        <dbReference type="Proteomes" id="UP000521872"/>
    </source>
</evidence>